<gene>
    <name evidence="5" type="ORF">AAEJ74_16990</name>
</gene>
<dbReference type="PANTHER" id="PTHR47823">
    <property type="entry name" value="ION_TRANS DOMAIN-CONTAINING PROTEIN"/>
    <property type="match status" value="1"/>
</dbReference>
<feature type="transmembrane region" description="Helical" evidence="3">
    <location>
        <begin position="212"/>
        <end position="231"/>
    </location>
</feature>
<feature type="transmembrane region" description="Helical" evidence="3">
    <location>
        <begin position="131"/>
        <end position="154"/>
    </location>
</feature>
<dbReference type="PROSITE" id="PS50042">
    <property type="entry name" value="CNMP_BINDING_3"/>
    <property type="match status" value="1"/>
</dbReference>
<feature type="domain" description="Cyclic nucleotide-binding" evidence="4">
    <location>
        <begin position="901"/>
        <end position="1003"/>
    </location>
</feature>
<dbReference type="InterPro" id="IPR000595">
    <property type="entry name" value="cNMP-bd_dom"/>
</dbReference>
<dbReference type="EMBL" id="JBBWYZ010000014">
    <property type="protein sequence ID" value="MEK9513315.1"/>
    <property type="molecule type" value="Genomic_DNA"/>
</dbReference>
<evidence type="ECO:0000256" key="3">
    <source>
        <dbReference type="SAM" id="Phobius"/>
    </source>
</evidence>
<comment type="caution">
    <text evidence="5">The sequence shown here is derived from an EMBL/GenBank/DDBJ whole genome shotgun (WGS) entry which is preliminary data.</text>
</comment>
<keyword evidence="2" id="KW-0605">Phycobilisome</keyword>
<dbReference type="SUPFAM" id="SSF51206">
    <property type="entry name" value="cAMP-binding domain-like"/>
    <property type="match status" value="1"/>
</dbReference>
<dbReference type="Pfam" id="PF00027">
    <property type="entry name" value="cNMP_binding"/>
    <property type="match status" value="1"/>
</dbReference>
<feature type="transmembrane region" description="Helical" evidence="3">
    <location>
        <begin position="376"/>
        <end position="394"/>
    </location>
</feature>
<dbReference type="InterPro" id="IPR011989">
    <property type="entry name" value="ARM-like"/>
</dbReference>
<dbReference type="PANTHER" id="PTHR47823:SF9">
    <property type="entry name" value="CHROMOSOME UNDETERMINED SCAFFOLD_10, WHOLE GENOME SHOTGUN SEQUENCE"/>
    <property type="match status" value="1"/>
</dbReference>
<evidence type="ECO:0000313" key="6">
    <source>
        <dbReference type="Proteomes" id="UP001387447"/>
    </source>
</evidence>
<dbReference type="CDD" id="cd00038">
    <property type="entry name" value="CAP_ED"/>
    <property type="match status" value="1"/>
</dbReference>
<accession>A0ABU9EQA7</accession>
<evidence type="ECO:0000256" key="1">
    <source>
        <dbReference type="ARBA" id="ARBA00022549"/>
    </source>
</evidence>
<evidence type="ECO:0000259" key="4">
    <source>
        <dbReference type="PROSITE" id="PS50042"/>
    </source>
</evidence>
<dbReference type="Gene3D" id="2.60.120.10">
    <property type="entry name" value="Jelly Rolls"/>
    <property type="match status" value="1"/>
</dbReference>
<dbReference type="RefSeq" id="WP_006622386.1">
    <property type="nucleotide sequence ID" value="NZ_JBBWYZ010000014.1"/>
</dbReference>
<feature type="transmembrane region" description="Helical" evidence="3">
    <location>
        <begin position="287"/>
        <end position="306"/>
    </location>
</feature>
<dbReference type="Gene3D" id="1.25.10.10">
    <property type="entry name" value="Leucine-rich Repeat Variant"/>
    <property type="match status" value="3"/>
</dbReference>
<organism evidence="5 6">
    <name type="scientific">Limnospira fusiformis PMC 851.14</name>
    <dbReference type="NCBI Taxonomy" id="2219512"/>
    <lineage>
        <taxon>Bacteria</taxon>
        <taxon>Bacillati</taxon>
        <taxon>Cyanobacteriota</taxon>
        <taxon>Cyanophyceae</taxon>
        <taxon>Oscillatoriophycideae</taxon>
        <taxon>Oscillatoriales</taxon>
        <taxon>Sirenicapillariaceae</taxon>
        <taxon>Limnospira</taxon>
    </lineage>
</organism>
<dbReference type="InterPro" id="IPR018488">
    <property type="entry name" value="cNMP-bd_CS"/>
</dbReference>
<reference evidence="5 6" key="1">
    <citation type="journal article" date="2024" name="Front. Microbiol.">
        <title>Transcriptomic insights into the dominance of two phototrophs throughout the water column of a tropical hypersaline-alkaline crater lake (Dziani Dzaha, Mayotte).</title>
        <authorList>
            <person name="Duperron S."/>
            <person name="Halary S."/>
            <person name="Bouly J.-P."/>
            <person name="Roussel T."/>
            <person name="Hugoni M."/>
            <person name="Bruto M."/>
            <person name="Oger P."/>
            <person name="Duval C."/>
            <person name="Woo A."/>
            <person name="Jezequiel D."/>
            <person name="Ader M."/>
            <person name="Leboulanger C."/>
            <person name="Agogue H."/>
            <person name="Grossi V."/>
            <person name="Trousselier M."/>
            <person name="Bernard C."/>
        </authorList>
    </citation>
    <scope>NUCLEOTIDE SEQUENCE [LARGE SCALE GENOMIC DNA]</scope>
    <source>
        <strain evidence="5 6">PMC 851.14</strain>
    </source>
</reference>
<dbReference type="Gene3D" id="1.20.1250.20">
    <property type="entry name" value="MFS general substrate transporter like domains"/>
    <property type="match status" value="1"/>
</dbReference>
<evidence type="ECO:0000256" key="2">
    <source>
        <dbReference type="ARBA" id="ARBA00022738"/>
    </source>
</evidence>
<dbReference type="Pfam" id="PF13646">
    <property type="entry name" value="HEAT_2"/>
    <property type="match status" value="1"/>
</dbReference>
<dbReference type="CDD" id="cd06174">
    <property type="entry name" value="MFS"/>
    <property type="match status" value="1"/>
</dbReference>
<dbReference type="InterPro" id="IPR036259">
    <property type="entry name" value="MFS_trans_sf"/>
</dbReference>
<evidence type="ECO:0000313" key="5">
    <source>
        <dbReference type="EMBL" id="MEK9513315.1"/>
    </source>
</evidence>
<keyword evidence="1" id="KW-0042">Antenna complex</keyword>
<keyword evidence="3" id="KW-1133">Transmembrane helix</keyword>
<dbReference type="SMART" id="SM00100">
    <property type="entry name" value="cNMP"/>
    <property type="match status" value="1"/>
</dbReference>
<name>A0ABU9EQA7_LIMFS</name>
<feature type="transmembrane region" description="Helical" evidence="3">
    <location>
        <begin position="349"/>
        <end position="370"/>
    </location>
</feature>
<feature type="transmembrane region" description="Helical" evidence="3">
    <location>
        <begin position="91"/>
        <end position="110"/>
    </location>
</feature>
<sequence>MLIHFVLLGFTIMVAQAIGMTLGRSLFLAKAGAESLPLFFIIMPLILMVVSGGFTAIIDRFNRPRLFRIVLAVAAVLIIGIRLFINLDLIPIYFTLYIVIWLIYILQFRIEFWTLLSDYFTNLELKEYTAIIYLGTTAGYLLGSILVALISDFVTLENQLLLLPICYGISIGQIYYLEAHQTPLPTEYQKPKTQKSNLSETWQTLTKLSRHYPIIIFLIANVFGTALVRGIGEFQYSTIYRQEFPDKQELATFLGYITAALTAIQFLIISVGTTPLIKKLGVPRTNLVYPVMLLGSFLGLIFSYNLTAAMGMQLTYRALFYSIFLPLTNLNYNAVPARFGGRLRVWGEGLFSPLGQSIAGIILMVFLGWINPYQVVWVGVILSGFLVVIGYFTGKSYVQSLLGMLRSGSVNLSRVGDGLYLSSKYRPEVRQLLQDKNPQNQVLGLELLPYLENPRDFSSDIENIWVNADDQVRRAVIRLFTTKNMGNNLEFKSLLSSPKPKVRSMALELYIATGSPLSASRLQTLLHDESPEVRALACVAISQTEIDGSIQELYHQVCPTQPDITTRRALLRAAGESRNPQLIPLLTEVLKNAPPDIKRKGLLALVELCDYEPIKCGQIAASELNHDRPTVRIAALQVIQQIHDQQWLIQVSRALEDEDIAVRQQAAKTLSFYGDQGLAVSQDYLFSSRPEVVRSAIVAIGWVRTKTAENILYNFIQPDLKLISRTRIWQLHFDADDPLFEMLQVAIIDYQNSMIERVFYILSSLGQESTVNAAKVLLSSSDKRARSHAVETLGSLRQGRFIRPLMPLLETMATGENVKAYNGSSEIKKYSVLLEVLDTPNHWLKMGALMAFAGIPGAIAKSDPDPIIRKIAQSLVFQPQQLSISENFMIDRLLLLKNVSLFQTLSLDEILLIDNALESAEYLPGEIIFSEGTMGERFYIIVKGKVRIVREVEGEEKQLALLEEGQHFGEISLFEDFLRSANAIAAEHSVLLTLEKTRFVSLVTQRPQILWEICKFLSQRLRDVNLTAR</sequence>
<proteinExistence type="predicted"/>
<keyword evidence="3" id="KW-0812">Transmembrane</keyword>
<dbReference type="SUPFAM" id="SSF48371">
    <property type="entry name" value="ARM repeat"/>
    <property type="match status" value="1"/>
</dbReference>
<dbReference type="PROSITE" id="PS00889">
    <property type="entry name" value="CNMP_BINDING_2"/>
    <property type="match status" value="1"/>
</dbReference>
<dbReference type="InterPro" id="IPR016024">
    <property type="entry name" value="ARM-type_fold"/>
</dbReference>
<protein>
    <submittedName>
        <fullName evidence="5">HEAT repeat domain-containing protein</fullName>
    </submittedName>
</protein>
<dbReference type="InterPro" id="IPR018490">
    <property type="entry name" value="cNMP-bd_dom_sf"/>
</dbReference>
<feature type="transmembrane region" description="Helical" evidence="3">
    <location>
        <begin position="36"/>
        <end position="58"/>
    </location>
</feature>
<dbReference type="SUPFAM" id="SSF103473">
    <property type="entry name" value="MFS general substrate transporter"/>
    <property type="match status" value="1"/>
</dbReference>
<feature type="transmembrane region" description="Helical" evidence="3">
    <location>
        <begin position="251"/>
        <end position="275"/>
    </location>
</feature>
<dbReference type="InterPro" id="IPR014710">
    <property type="entry name" value="RmlC-like_jellyroll"/>
</dbReference>
<keyword evidence="6" id="KW-1185">Reference proteome</keyword>
<feature type="transmembrane region" description="Helical" evidence="3">
    <location>
        <begin position="65"/>
        <end position="85"/>
    </location>
</feature>
<feature type="transmembrane region" description="Helical" evidence="3">
    <location>
        <begin position="318"/>
        <end position="337"/>
    </location>
</feature>
<keyword evidence="3" id="KW-0472">Membrane</keyword>
<dbReference type="Proteomes" id="UP001387447">
    <property type="component" value="Unassembled WGS sequence"/>
</dbReference>